<evidence type="ECO:0000313" key="3">
    <source>
        <dbReference type="Proteomes" id="UP000318053"/>
    </source>
</evidence>
<evidence type="ECO:0000313" key="2">
    <source>
        <dbReference type="EMBL" id="TWT75139.1"/>
    </source>
</evidence>
<comment type="caution">
    <text evidence="2">The sequence shown here is derived from an EMBL/GenBank/DDBJ whole genome shotgun (WGS) entry which is preliminary data.</text>
</comment>
<proteinExistence type="predicted"/>
<evidence type="ECO:0000256" key="1">
    <source>
        <dbReference type="SAM" id="SignalP"/>
    </source>
</evidence>
<keyword evidence="1" id="KW-0732">Signal</keyword>
<feature type="signal peptide" evidence="1">
    <location>
        <begin position="1"/>
        <end position="21"/>
    </location>
</feature>
<keyword evidence="3" id="KW-1185">Reference proteome</keyword>
<protein>
    <recommendedName>
        <fullName evidence="4">Secreted protein</fullName>
    </recommendedName>
</protein>
<dbReference type="RefSeq" id="WP_146389614.1">
    <property type="nucleotide sequence ID" value="NZ_SJPK01000001.1"/>
</dbReference>
<dbReference type="AlphaFoldDB" id="A0A5C5YJZ0"/>
<dbReference type="Proteomes" id="UP000318053">
    <property type="component" value="Unassembled WGS sequence"/>
</dbReference>
<dbReference type="EMBL" id="SJPK01000001">
    <property type="protein sequence ID" value="TWT75139.1"/>
    <property type="molecule type" value="Genomic_DNA"/>
</dbReference>
<dbReference type="OrthoDB" id="265402at2"/>
<feature type="chain" id="PRO_5022688144" description="Secreted protein" evidence="1">
    <location>
        <begin position="22"/>
        <end position="194"/>
    </location>
</feature>
<gene>
    <name evidence="2" type="ORF">CA85_04280</name>
</gene>
<sequence precursor="true">MTRILFSLAALCLIGSPIVSAGDATASKDSADKGLCAGDKVGAFQVTKIAGGEGDSVKEGSTLCYRCKYGQRPMVMVFTRGTEGSVAKLVRRIDAAVVKHSDDELKGLVTLIGKEPEALTNDAKAMAKKLKNKKNVPIVVAKDAKNGPDSYKLNADTAVTVLLVNHSEVIARHDFAADQIDVPAVMKQVKEMLN</sequence>
<organism evidence="2 3">
    <name type="scientific">Allorhodopirellula solitaria</name>
    <dbReference type="NCBI Taxonomy" id="2527987"/>
    <lineage>
        <taxon>Bacteria</taxon>
        <taxon>Pseudomonadati</taxon>
        <taxon>Planctomycetota</taxon>
        <taxon>Planctomycetia</taxon>
        <taxon>Pirellulales</taxon>
        <taxon>Pirellulaceae</taxon>
        <taxon>Allorhodopirellula</taxon>
    </lineage>
</organism>
<evidence type="ECO:0008006" key="4">
    <source>
        <dbReference type="Google" id="ProtNLM"/>
    </source>
</evidence>
<reference evidence="2 3" key="1">
    <citation type="submission" date="2019-02" db="EMBL/GenBank/DDBJ databases">
        <title>Deep-cultivation of Planctomycetes and their phenomic and genomic characterization uncovers novel biology.</title>
        <authorList>
            <person name="Wiegand S."/>
            <person name="Jogler M."/>
            <person name="Boedeker C."/>
            <person name="Pinto D."/>
            <person name="Vollmers J."/>
            <person name="Rivas-Marin E."/>
            <person name="Kohn T."/>
            <person name="Peeters S.H."/>
            <person name="Heuer A."/>
            <person name="Rast P."/>
            <person name="Oberbeckmann S."/>
            <person name="Bunk B."/>
            <person name="Jeske O."/>
            <person name="Meyerdierks A."/>
            <person name="Storesund J.E."/>
            <person name="Kallscheuer N."/>
            <person name="Luecker S."/>
            <person name="Lage O.M."/>
            <person name="Pohl T."/>
            <person name="Merkel B.J."/>
            <person name="Hornburger P."/>
            <person name="Mueller R.-W."/>
            <person name="Bruemmer F."/>
            <person name="Labrenz M."/>
            <person name="Spormann A.M."/>
            <person name="Op Den Camp H."/>
            <person name="Overmann J."/>
            <person name="Amann R."/>
            <person name="Jetten M.S.M."/>
            <person name="Mascher T."/>
            <person name="Medema M.H."/>
            <person name="Devos D.P."/>
            <person name="Kaster A.-K."/>
            <person name="Ovreas L."/>
            <person name="Rohde M."/>
            <person name="Galperin M.Y."/>
            <person name="Jogler C."/>
        </authorList>
    </citation>
    <scope>NUCLEOTIDE SEQUENCE [LARGE SCALE GENOMIC DNA]</scope>
    <source>
        <strain evidence="2 3">CA85</strain>
    </source>
</reference>
<name>A0A5C5YJZ0_9BACT</name>
<accession>A0A5C5YJZ0</accession>